<sequence>ALAFGRIVFSIPCIDLIRFINQEAGPKRGFPKIPWLSWQVPSVLFIVAPAPSGGIRAAFLWFLNRRTILDVMLISSCNLYPFVDESPFVEREYHEIYREIYGDPIYDTYEDDVYVIDCLQKKTVENPRRAKFVRKRIIEDFVQNHIDNMIRAKLGRSQFDLNSVQKNKYEEGFQSIYLATRTLLKIRGRIFLSRRDLMQLDIWNTSKYLDYLLIHQSRSRSQVRIPQNPLVELAGPKRGSITPWLSCLSLLLLHQADVAEAYRDRTRDPLILRIPGKLE</sequence>
<protein>
    <submittedName>
        <fullName evidence="1">Uncharacterized protein</fullName>
    </submittedName>
</protein>
<evidence type="ECO:0000313" key="2">
    <source>
        <dbReference type="Proteomes" id="UP000823674"/>
    </source>
</evidence>
<proteinExistence type="predicted"/>
<reference evidence="1 2" key="1">
    <citation type="submission" date="2021-03" db="EMBL/GenBank/DDBJ databases">
        <authorList>
            <person name="King G.J."/>
            <person name="Bancroft I."/>
            <person name="Baten A."/>
            <person name="Bloomfield J."/>
            <person name="Borpatragohain P."/>
            <person name="He Z."/>
            <person name="Irish N."/>
            <person name="Irwin J."/>
            <person name="Liu K."/>
            <person name="Mauleon R.P."/>
            <person name="Moore J."/>
            <person name="Morris R."/>
            <person name="Ostergaard L."/>
            <person name="Wang B."/>
            <person name="Wells R."/>
        </authorList>
    </citation>
    <scope>NUCLEOTIDE SEQUENCE [LARGE SCALE GENOMIC DNA]</scope>
    <source>
        <strain evidence="1">R-o-18</strain>
        <tissue evidence="1">Leaf</tissue>
    </source>
</reference>
<evidence type="ECO:0000313" key="1">
    <source>
        <dbReference type="EMBL" id="KAG5379157.1"/>
    </source>
</evidence>
<keyword evidence="2" id="KW-1185">Reference proteome</keyword>
<organism evidence="1 2">
    <name type="scientific">Brassica rapa subsp. trilocularis</name>
    <dbReference type="NCBI Taxonomy" id="1813537"/>
    <lineage>
        <taxon>Eukaryota</taxon>
        <taxon>Viridiplantae</taxon>
        <taxon>Streptophyta</taxon>
        <taxon>Embryophyta</taxon>
        <taxon>Tracheophyta</taxon>
        <taxon>Spermatophyta</taxon>
        <taxon>Magnoliopsida</taxon>
        <taxon>eudicotyledons</taxon>
        <taxon>Gunneridae</taxon>
        <taxon>Pentapetalae</taxon>
        <taxon>rosids</taxon>
        <taxon>malvids</taxon>
        <taxon>Brassicales</taxon>
        <taxon>Brassicaceae</taxon>
        <taxon>Brassiceae</taxon>
        <taxon>Brassica</taxon>
    </lineage>
</organism>
<dbReference type="EMBL" id="JADBGQ010000009">
    <property type="protein sequence ID" value="KAG5379157.1"/>
    <property type="molecule type" value="Genomic_DNA"/>
</dbReference>
<dbReference type="Proteomes" id="UP000823674">
    <property type="component" value="Chromosome A07"/>
</dbReference>
<feature type="non-terminal residue" evidence="1">
    <location>
        <position position="1"/>
    </location>
</feature>
<comment type="caution">
    <text evidence="1">The sequence shown here is derived from an EMBL/GenBank/DDBJ whole genome shotgun (WGS) entry which is preliminary data.</text>
</comment>
<gene>
    <name evidence="1" type="primary">A07g505630.1_BraROA</name>
    <name evidence="1" type="ORF">IGI04_026999</name>
</gene>
<accession>A0ABQ7KXW7</accession>
<name>A0ABQ7KXW7_BRACM</name>